<evidence type="ECO:0000256" key="10">
    <source>
        <dbReference type="ARBA" id="ARBA00023128"/>
    </source>
</evidence>
<dbReference type="GO" id="GO:0045259">
    <property type="term" value="C:proton-transporting ATP synthase complex"/>
    <property type="evidence" value="ECO:0007669"/>
    <property type="project" value="UniProtKB-KW"/>
</dbReference>
<evidence type="ECO:0000256" key="2">
    <source>
        <dbReference type="ARBA" id="ARBA00008892"/>
    </source>
</evidence>
<evidence type="ECO:0000256" key="8">
    <source>
        <dbReference type="ARBA" id="ARBA00022989"/>
    </source>
</evidence>
<keyword evidence="6 12" id="KW-0812">Transmembrane</keyword>
<accession>A0A5J6KAV5</accession>
<dbReference type="RefSeq" id="YP_009708247.1">
    <property type="nucleotide sequence ID" value="NC_045102.1"/>
</dbReference>
<evidence type="ECO:0000313" key="13">
    <source>
        <dbReference type="EMBL" id="QEV84368.1"/>
    </source>
</evidence>
<comment type="subunit">
    <text evidence="3">F-type ATPases have 2 components, CF(1) - the catalytic core - and CF(0) - the membrane proton channel.</text>
</comment>
<keyword evidence="8" id="KW-1133">Transmembrane helix</keyword>
<evidence type="ECO:0000256" key="6">
    <source>
        <dbReference type="ARBA" id="ARBA00022692"/>
    </source>
</evidence>
<dbReference type="GO" id="GO:0015986">
    <property type="term" value="P:proton motive force-driven ATP synthesis"/>
    <property type="evidence" value="ECO:0007669"/>
    <property type="project" value="InterPro"/>
</dbReference>
<evidence type="ECO:0000256" key="4">
    <source>
        <dbReference type="ARBA" id="ARBA00022448"/>
    </source>
</evidence>
<dbReference type="GO" id="GO:0031966">
    <property type="term" value="C:mitochondrial membrane"/>
    <property type="evidence" value="ECO:0007669"/>
    <property type="project" value="UniProtKB-SubCell"/>
</dbReference>
<dbReference type="InterPro" id="IPR001421">
    <property type="entry name" value="ATP8_metazoa"/>
</dbReference>
<keyword evidence="5 12" id="KW-0138">CF(0)</keyword>
<evidence type="ECO:0000256" key="12">
    <source>
        <dbReference type="RuleBase" id="RU003661"/>
    </source>
</evidence>
<proteinExistence type="inferred from homology"/>
<evidence type="ECO:0000256" key="5">
    <source>
        <dbReference type="ARBA" id="ARBA00022547"/>
    </source>
</evidence>
<comment type="similarity">
    <text evidence="2 12">Belongs to the ATPase protein 8 family.</text>
</comment>
<geneLocation type="mitochondrion" evidence="13"/>
<dbReference type="CTD" id="4509"/>
<keyword evidence="10 12" id="KW-0496">Mitochondrion</keyword>
<keyword evidence="7 12" id="KW-0375">Hydrogen ion transport</keyword>
<dbReference type="Pfam" id="PF00895">
    <property type="entry name" value="ATP-synt_8"/>
    <property type="match status" value="1"/>
</dbReference>
<keyword evidence="4 12" id="KW-0813">Transport</keyword>
<evidence type="ECO:0000256" key="11">
    <source>
        <dbReference type="ARBA" id="ARBA00023136"/>
    </source>
</evidence>
<name>A0A5J6KAV5_9SCAR</name>
<organism evidence="13">
    <name type="scientific">Figulus binodulus</name>
    <dbReference type="NCBI Taxonomy" id="273949"/>
    <lineage>
        <taxon>Eukaryota</taxon>
        <taxon>Metazoa</taxon>
        <taxon>Ecdysozoa</taxon>
        <taxon>Arthropoda</taxon>
        <taxon>Hexapoda</taxon>
        <taxon>Insecta</taxon>
        <taxon>Pterygota</taxon>
        <taxon>Neoptera</taxon>
        <taxon>Endopterygota</taxon>
        <taxon>Coleoptera</taxon>
        <taxon>Polyphaga</taxon>
        <taxon>Scarabaeiformia</taxon>
        <taxon>Lucanidae</taxon>
        <taxon>Lucaninae</taxon>
        <taxon>Figulus</taxon>
    </lineage>
</organism>
<sequence length="51" mass="6243">MPQMAPMNWTLLMFTFVLTFLIISSINYFNTKYSPIYTKPSKKHFMMSWKW</sequence>
<keyword evidence="9 12" id="KW-0406">Ion transport</keyword>
<keyword evidence="11" id="KW-0472">Membrane</keyword>
<evidence type="ECO:0000256" key="1">
    <source>
        <dbReference type="ARBA" id="ARBA00004304"/>
    </source>
</evidence>
<dbReference type="AlphaFoldDB" id="A0A5J6KAV5"/>
<evidence type="ECO:0000256" key="7">
    <source>
        <dbReference type="ARBA" id="ARBA00022781"/>
    </source>
</evidence>
<reference evidence="13" key="1">
    <citation type="submission" date="2019-07" db="EMBL/GenBank/DDBJ databases">
        <title>The complete mitochondrial genome of the stag beetle, Figulus binodulus Waterhouse, 1873 (Coleoptera;Lucanidae).</title>
        <authorList>
            <person name="Lee J."/>
            <person name="Park J."/>
            <person name="Park J."/>
        </authorList>
    </citation>
    <scope>NUCLEOTIDE SEQUENCE</scope>
</reference>
<dbReference type="GeneID" id="42269363"/>
<dbReference type="EMBL" id="MN180051">
    <property type="protein sequence ID" value="QEV84368.1"/>
    <property type="molecule type" value="Genomic_DNA"/>
</dbReference>
<evidence type="ECO:0000256" key="9">
    <source>
        <dbReference type="ARBA" id="ARBA00023065"/>
    </source>
</evidence>
<comment type="subcellular location">
    <subcellularLocation>
        <location evidence="1 12">Mitochondrion membrane</location>
        <topology evidence="1 12">Single-pass membrane protein</topology>
    </subcellularLocation>
</comment>
<dbReference type="GO" id="GO:0015078">
    <property type="term" value="F:proton transmembrane transporter activity"/>
    <property type="evidence" value="ECO:0007669"/>
    <property type="project" value="InterPro"/>
</dbReference>
<evidence type="ECO:0000256" key="3">
    <source>
        <dbReference type="ARBA" id="ARBA00011291"/>
    </source>
</evidence>
<gene>
    <name evidence="13" type="primary">ATP8</name>
</gene>
<protein>
    <recommendedName>
        <fullName evidence="12">ATP synthase complex subunit 8</fullName>
    </recommendedName>
</protein>